<gene>
    <name evidence="2" type="ORF">SAMN05444007_103382</name>
</gene>
<dbReference type="STRING" id="1227549.SAMN05444007_103382"/>
<dbReference type="Pfam" id="PF19263">
    <property type="entry name" value="DUF5906"/>
    <property type="match status" value="1"/>
</dbReference>
<dbReference type="Proteomes" id="UP000199379">
    <property type="component" value="Unassembled WGS sequence"/>
</dbReference>
<evidence type="ECO:0000313" key="2">
    <source>
        <dbReference type="EMBL" id="SEJ12687.1"/>
    </source>
</evidence>
<dbReference type="EMBL" id="FNYD01000003">
    <property type="protein sequence ID" value="SEJ12687.1"/>
    <property type="molecule type" value="Genomic_DNA"/>
</dbReference>
<reference evidence="2 3" key="1">
    <citation type="submission" date="2016-10" db="EMBL/GenBank/DDBJ databases">
        <authorList>
            <person name="de Groot N.N."/>
        </authorList>
    </citation>
    <scope>NUCLEOTIDE SEQUENCE [LARGE SCALE GENOMIC DNA]</scope>
    <source>
        <strain evidence="2 3">DSM 29340</strain>
    </source>
</reference>
<evidence type="ECO:0000313" key="3">
    <source>
        <dbReference type="Proteomes" id="UP000199379"/>
    </source>
</evidence>
<feature type="domain" description="NrS-1 polymerase-like helicase" evidence="1">
    <location>
        <begin position="164"/>
        <end position="271"/>
    </location>
</feature>
<evidence type="ECO:0000259" key="1">
    <source>
        <dbReference type="Pfam" id="PF19263"/>
    </source>
</evidence>
<sequence>MGLVDDTEQEDGDLIKALKYLRSRYVYASFRNELWDRRAKDWISTQSLTNAEAHRMPFDDFGERRDAFKLLRGDEYAARVHNEQFVPGDEREIVEVADKPGVEWLNTWVPPKVKAVKGSAKIMLDHILYLCNGNKEHAGMIVDWLAYAYQNPGKKINYALLIISGYQGVGKDTLALAMARLLGEENVPFIDDDAIAEGRNEYMKRAQLVVVPEVMCGDRRDVSNKMKPIITQPVVRINEKNQKPYFTPNRANVAMFSNHENAAYIEDGDRRHLVIICKSKPHVPEYYDALYEYIEGDGIAGFAWFLKHRDLSNFNPKANAPHTEYKDTVRAATKAGWEAFLQDAWDSNAAPFDRDVINLREAVAVFGEIKGAPRISVQQIGQFLKKVGGGDLGKPRVTGGKQVRVWAVRDLDELQNAQKEILSLAYGGMTWRKAALEIQKPRQDRDIAAHRLIEADKAVAAE</sequence>
<dbReference type="InterPro" id="IPR045455">
    <property type="entry name" value="NrS-1_pol-like_helicase"/>
</dbReference>
<name>A0A1H6WF04_9RHOB</name>
<dbReference type="Gene3D" id="3.40.50.300">
    <property type="entry name" value="P-loop containing nucleotide triphosphate hydrolases"/>
    <property type="match status" value="1"/>
</dbReference>
<keyword evidence="3" id="KW-1185">Reference proteome</keyword>
<protein>
    <recommendedName>
        <fullName evidence="1">NrS-1 polymerase-like helicase domain-containing protein</fullName>
    </recommendedName>
</protein>
<proteinExistence type="predicted"/>
<dbReference type="InterPro" id="IPR027417">
    <property type="entry name" value="P-loop_NTPase"/>
</dbReference>
<dbReference type="SUPFAM" id="SSF52540">
    <property type="entry name" value="P-loop containing nucleoside triphosphate hydrolases"/>
    <property type="match status" value="1"/>
</dbReference>
<dbReference type="AlphaFoldDB" id="A0A1H6WF04"/>
<organism evidence="2 3">
    <name type="scientific">Cribrihabitans marinus</name>
    <dbReference type="NCBI Taxonomy" id="1227549"/>
    <lineage>
        <taxon>Bacteria</taxon>
        <taxon>Pseudomonadati</taxon>
        <taxon>Pseudomonadota</taxon>
        <taxon>Alphaproteobacteria</taxon>
        <taxon>Rhodobacterales</taxon>
        <taxon>Paracoccaceae</taxon>
        <taxon>Cribrihabitans</taxon>
    </lineage>
</organism>
<accession>A0A1H6WF04</accession>